<evidence type="ECO:0000313" key="5">
    <source>
        <dbReference type="Proteomes" id="UP000256877"/>
    </source>
</evidence>
<evidence type="ECO:0000313" key="6">
    <source>
        <dbReference type="Proteomes" id="UP000257123"/>
    </source>
</evidence>
<comment type="function">
    <text evidence="1">Non-catalytic component of the exosome, which is a complex involved in RNA degradation. Increases the RNA binding and the efficiency of RNA degradation. Helpful for the interaction of the exosome with A-poor RNAs.</text>
</comment>
<dbReference type="GO" id="GO:0006396">
    <property type="term" value="P:RNA processing"/>
    <property type="evidence" value="ECO:0007669"/>
    <property type="project" value="InterPro"/>
</dbReference>
<evidence type="ECO:0000313" key="4">
    <source>
        <dbReference type="EMBL" id="RFA99431.1"/>
    </source>
</evidence>
<protein>
    <recommendedName>
        <fullName evidence="1">Exosome complex component Csl4</fullName>
    </recommendedName>
</protein>
<evidence type="ECO:0000256" key="1">
    <source>
        <dbReference type="HAMAP-Rule" id="MF_00975"/>
    </source>
</evidence>
<dbReference type="OMA" id="CGNVETR"/>
<dbReference type="GeneID" id="1464177"/>
<keyword evidence="1" id="KW-0963">Cytoplasm</keyword>
<dbReference type="Gene3D" id="2.40.50.140">
    <property type="entry name" value="Nucleic acid-binding proteins"/>
    <property type="match status" value="1"/>
</dbReference>
<gene>
    <name evidence="1" type="primary">csl4</name>
    <name evidence="3" type="ORF">CGL51_11185</name>
    <name evidence="4" type="ORF">CGL52_03470</name>
    <name evidence="2" type="ORF">HA333_05895</name>
</gene>
<dbReference type="InterPro" id="IPR012340">
    <property type="entry name" value="NA-bd_OB-fold"/>
</dbReference>
<comment type="similarity">
    <text evidence="1">Belongs to the CSL4 family.</text>
</comment>
<dbReference type="Proteomes" id="UP000256877">
    <property type="component" value="Unassembled WGS sequence"/>
</dbReference>
<comment type="subunit">
    <text evidence="1">Component of the archaeal exosome complex. Forms a trimer of Rrp4 and/or Csl4 subunits. The trimer associates with an hexameric ring-like arrangement composed of 3 Rrp41-Rrp42 heterodimers. Interacts with DnaG.</text>
</comment>
<evidence type="ECO:0000313" key="2">
    <source>
        <dbReference type="EMBL" id="HII46977.1"/>
    </source>
</evidence>
<dbReference type="OrthoDB" id="6768at2157"/>
<sequence length="178" mass="19223">MKKTIVTPGELVAYAEEFETKGAVLAVDHKYHASALSVATYDEKSHVAVVKPVRGSAYPQPGAVVYCQVTGKGRRAYQLRCFAVEEGKNAADLKYPVSGVLPYFFSDGDIGIGDYLRAKVVSTYGPPIVVSIRGPTYGVILSRCPKCGAVLKRRGMMLYCPNCGAEVKRKIAVGHYAT</sequence>
<reference evidence="2" key="2">
    <citation type="journal article" date="2020" name="bioRxiv">
        <title>A rank-normalized archaeal taxonomy based on genome phylogeny resolves widespread incomplete and uneven classifications.</title>
        <authorList>
            <person name="Rinke C."/>
            <person name="Chuvochina M."/>
            <person name="Mussig A.J."/>
            <person name="Chaumeil P.-A."/>
            <person name="Waite D.W."/>
            <person name="Whitman W.B."/>
            <person name="Parks D.H."/>
            <person name="Hugenholtz P."/>
        </authorList>
    </citation>
    <scope>NUCLEOTIDE SEQUENCE</scope>
    <source>
        <strain evidence="2">UBA8839</strain>
    </source>
</reference>
<proteinExistence type="inferred from homology"/>
<dbReference type="GO" id="GO:0006401">
    <property type="term" value="P:RNA catabolic process"/>
    <property type="evidence" value="ECO:0007669"/>
    <property type="project" value="UniProtKB-UniRule"/>
</dbReference>
<comment type="caution">
    <text evidence="4">The sequence shown here is derived from an EMBL/GenBank/DDBJ whole genome shotgun (WGS) entry which is preliminary data.</text>
</comment>
<feature type="binding site" evidence="1">
    <location>
        <position position="163"/>
    </location>
    <ligand>
        <name>Zn(2+)</name>
        <dbReference type="ChEBI" id="CHEBI:29105"/>
    </ligand>
</feature>
<dbReference type="EMBL" id="NMUE01000044">
    <property type="protein sequence ID" value="RFA94173.1"/>
    <property type="molecule type" value="Genomic_DNA"/>
</dbReference>
<name>A0A371R5Z2_9CREN</name>
<dbReference type="EMBL" id="NMUF01000006">
    <property type="protein sequence ID" value="RFA99431.1"/>
    <property type="molecule type" value="Genomic_DNA"/>
</dbReference>
<reference evidence="5 6" key="1">
    <citation type="submission" date="2017-07" db="EMBL/GenBank/DDBJ databases">
        <title>Draft genome sequence of aerobic hyperthermophilic archaea, Pyrobaculum aerophilum YKB31 and YKB32.</title>
        <authorList>
            <person name="Mochizuki T."/>
            <person name="Berliner A.J."/>
            <person name="Yoshida-Takashima Y."/>
            <person name="Takaki Y."/>
            <person name="Nunoura T."/>
            <person name="Takai K."/>
        </authorList>
    </citation>
    <scope>NUCLEOTIDE SEQUENCE [LARGE SCALE GENOMIC DNA]</scope>
    <source>
        <strain evidence="3 6">YKB31</strain>
        <strain evidence="4 5">YKB32</strain>
    </source>
</reference>
<keyword evidence="1" id="KW-0271">Exosome</keyword>
<feature type="binding site" evidence="1">
    <location>
        <position position="144"/>
    </location>
    <ligand>
        <name>Zn(2+)</name>
        <dbReference type="ChEBI" id="CHEBI:29105"/>
    </ligand>
</feature>
<dbReference type="InterPro" id="IPR030850">
    <property type="entry name" value="Exosome_Csl4_arc"/>
</dbReference>
<dbReference type="GO" id="GO:0005737">
    <property type="term" value="C:cytoplasm"/>
    <property type="evidence" value="ECO:0007669"/>
    <property type="project" value="UniProtKB-SubCell"/>
</dbReference>
<keyword evidence="1" id="KW-0479">Metal-binding</keyword>
<dbReference type="NCBIfam" id="NF034126">
    <property type="entry name" value="PRK09521.1"/>
    <property type="match status" value="1"/>
</dbReference>
<comment type="subcellular location">
    <subcellularLocation>
        <location evidence="1">Cytoplasm</location>
    </subcellularLocation>
</comment>
<dbReference type="AlphaFoldDB" id="A0A371R5Z2"/>
<feature type="binding site" evidence="1">
    <location>
        <position position="160"/>
    </location>
    <ligand>
        <name>Zn(2+)</name>
        <dbReference type="ChEBI" id="CHEBI:29105"/>
    </ligand>
</feature>
<accession>A0A371R5Z2</accession>
<dbReference type="EMBL" id="DUJP01000026">
    <property type="protein sequence ID" value="HII46977.1"/>
    <property type="molecule type" value="Genomic_DNA"/>
</dbReference>
<feature type="binding site" evidence="1">
    <location>
        <position position="147"/>
    </location>
    <ligand>
        <name>Zn(2+)</name>
        <dbReference type="ChEBI" id="CHEBI:29105"/>
    </ligand>
</feature>
<dbReference type="RefSeq" id="WP_011008325.1">
    <property type="nucleotide sequence ID" value="NZ_DAIOPL010000001.1"/>
</dbReference>
<dbReference type="Proteomes" id="UP000651120">
    <property type="component" value="Unassembled WGS sequence"/>
</dbReference>
<keyword evidence="1" id="KW-0862">Zinc</keyword>
<dbReference type="HAMAP" id="MF_00975">
    <property type="entry name" value="Exosome_Csl4"/>
    <property type="match status" value="1"/>
</dbReference>
<dbReference type="GO" id="GO:0008270">
    <property type="term" value="F:zinc ion binding"/>
    <property type="evidence" value="ECO:0007669"/>
    <property type="project" value="UniProtKB-UniRule"/>
</dbReference>
<organism evidence="4 5">
    <name type="scientific">Pyrobaculum aerophilum</name>
    <dbReference type="NCBI Taxonomy" id="13773"/>
    <lineage>
        <taxon>Archaea</taxon>
        <taxon>Thermoproteota</taxon>
        <taxon>Thermoprotei</taxon>
        <taxon>Thermoproteales</taxon>
        <taxon>Thermoproteaceae</taxon>
        <taxon>Pyrobaculum</taxon>
    </lineage>
</organism>
<dbReference type="SUPFAM" id="SSF50249">
    <property type="entry name" value="Nucleic acid-binding proteins"/>
    <property type="match status" value="1"/>
</dbReference>
<evidence type="ECO:0000313" key="3">
    <source>
        <dbReference type="EMBL" id="RFA94173.1"/>
    </source>
</evidence>
<dbReference type="Proteomes" id="UP000257123">
    <property type="component" value="Unassembled WGS sequence"/>
</dbReference>
<dbReference type="GO" id="GO:0000178">
    <property type="term" value="C:exosome (RNase complex)"/>
    <property type="evidence" value="ECO:0007669"/>
    <property type="project" value="UniProtKB-KW"/>
</dbReference>